<dbReference type="Gene3D" id="2.170.130.10">
    <property type="entry name" value="TonB-dependent receptor, plug domain"/>
    <property type="match status" value="1"/>
</dbReference>
<dbReference type="Gene3D" id="2.60.40.1120">
    <property type="entry name" value="Carboxypeptidase-like, regulatory domain"/>
    <property type="match status" value="1"/>
</dbReference>
<evidence type="ECO:0000256" key="8">
    <source>
        <dbReference type="ARBA" id="ARBA00023065"/>
    </source>
</evidence>
<dbReference type="InterPro" id="IPR039426">
    <property type="entry name" value="TonB-dep_rcpt-like"/>
</dbReference>
<name>A0A6N9NKN2_9FLAO</name>
<dbReference type="PANTHER" id="PTHR32552:SF68">
    <property type="entry name" value="FERRICHROME OUTER MEMBRANE TRANSPORTER_PHAGE RECEPTOR"/>
    <property type="match status" value="1"/>
</dbReference>
<keyword evidence="6 14" id="KW-0732">Signal</keyword>
<dbReference type="InterPro" id="IPR037066">
    <property type="entry name" value="Plug_dom_sf"/>
</dbReference>
<evidence type="ECO:0000313" key="18">
    <source>
        <dbReference type="Proteomes" id="UP000470771"/>
    </source>
</evidence>
<evidence type="ECO:0000256" key="13">
    <source>
        <dbReference type="RuleBase" id="RU003357"/>
    </source>
</evidence>
<keyword evidence="11 12" id="KW-0998">Cell outer membrane</keyword>
<evidence type="ECO:0000256" key="12">
    <source>
        <dbReference type="PROSITE-ProRule" id="PRU01360"/>
    </source>
</evidence>
<sequence length="796" mass="86663">MKLYITLLLSLFITAQGFSQQLSGKVIDAETNAPLIGATIKNKSGIATTDNSGNFKIDCQLNGPLTVSYIGYATSSQIIADCTQELVVKLAMAENKLGEVEITASSSKEKLLLTEPRSIVQLDTTELQRGNGLFLSEAINTNVPGVQMQQRTIAGGQSFNIRGYGNGLGFRGASNNFDGQGSKVYLNGIPLTDAEGITVLDDIDFGSIDKVEVTKGPSGTLYGLAIAGVVNLQTKKAAKNTTSIGQNTMLGSYGLFRSTTQVAIGGENSSVLINYGIQEFDGFMDHTQSHKDFVNVMGDFKLNEKQSITAYLGYSDSYDERNGELTITQYEEKDYSGNSRYIQNDAHSAVKSFRAGIGQTYKFNEHFSNTTTFFGSTLKMDNSSAGGWNDKAPLNYGLRSTLDVNYKLSDNISINGITGIELQTSTAVANSYGMVADSTNLEGYNVVGGIRSIQSATNSTAAYFTQWTLLLPKSFSVTAGLGISTMKVELQDRLWGTKSNTPGSAVPQIIRNRYDDLISPTVSINKKINDKASVYVTYSVGYKAPVGSQFYIPYTNEVNKGLVPEKGTQIEVGTKGSLLNNHLYYEVAVFNARFEDKMSTVAVSDPEQTTTLYSYITNSGSLNNNGFEALIKYEAIKEGGGFFTSIAPFANLTYSDFKYDNFSYQKIGSSNAGLDSAITENYDGNQVAGVSPLVYNFGMDVNTQIGLYGNVTYNFRDAMYFTSDEANETESYTLVNAKLGFKKSYGSFGFDVYAGANNITSEQYYQMVFVNQLNDAYIPAPNEINYFGGVNLNYKF</sequence>
<evidence type="ECO:0000313" key="17">
    <source>
        <dbReference type="EMBL" id="NBG65760.1"/>
    </source>
</evidence>
<comment type="similarity">
    <text evidence="12 13">Belongs to the TonB-dependent receptor family.</text>
</comment>
<evidence type="ECO:0000259" key="15">
    <source>
        <dbReference type="Pfam" id="PF00593"/>
    </source>
</evidence>
<accession>A0A6N9NKN2</accession>
<feature type="signal peptide" evidence="14">
    <location>
        <begin position="1"/>
        <end position="19"/>
    </location>
</feature>
<keyword evidence="9 13" id="KW-0798">TonB box</keyword>
<protein>
    <submittedName>
        <fullName evidence="17">TonB-dependent receptor plug domain-containing protein</fullName>
    </submittedName>
</protein>
<dbReference type="AlphaFoldDB" id="A0A6N9NKN2"/>
<dbReference type="InterPro" id="IPR008969">
    <property type="entry name" value="CarboxyPept-like_regulatory"/>
</dbReference>
<evidence type="ECO:0000256" key="1">
    <source>
        <dbReference type="ARBA" id="ARBA00004571"/>
    </source>
</evidence>
<gene>
    <name evidence="17" type="ORF">GQN54_06495</name>
</gene>
<evidence type="ECO:0000256" key="5">
    <source>
        <dbReference type="ARBA" id="ARBA00022692"/>
    </source>
</evidence>
<dbReference type="Pfam" id="PF07715">
    <property type="entry name" value="Plug"/>
    <property type="match status" value="1"/>
</dbReference>
<keyword evidence="8" id="KW-0406">Ion transport</keyword>
<evidence type="ECO:0000256" key="14">
    <source>
        <dbReference type="SAM" id="SignalP"/>
    </source>
</evidence>
<keyword evidence="5 12" id="KW-0812">Transmembrane</keyword>
<proteinExistence type="inferred from homology"/>
<keyword evidence="3 12" id="KW-1134">Transmembrane beta strand</keyword>
<evidence type="ECO:0000256" key="3">
    <source>
        <dbReference type="ARBA" id="ARBA00022452"/>
    </source>
</evidence>
<dbReference type="GO" id="GO:0015344">
    <property type="term" value="F:siderophore uptake transmembrane transporter activity"/>
    <property type="evidence" value="ECO:0007669"/>
    <property type="project" value="TreeGrafter"/>
</dbReference>
<dbReference type="RefSeq" id="WP_160632699.1">
    <property type="nucleotide sequence ID" value="NZ_WWNE01000005.1"/>
</dbReference>
<dbReference type="PANTHER" id="PTHR32552">
    <property type="entry name" value="FERRICHROME IRON RECEPTOR-RELATED"/>
    <property type="match status" value="1"/>
</dbReference>
<dbReference type="InterPro" id="IPR012910">
    <property type="entry name" value="Plug_dom"/>
</dbReference>
<dbReference type="Gene3D" id="2.40.170.20">
    <property type="entry name" value="TonB-dependent receptor, beta-barrel domain"/>
    <property type="match status" value="1"/>
</dbReference>
<dbReference type="SUPFAM" id="SSF49464">
    <property type="entry name" value="Carboxypeptidase regulatory domain-like"/>
    <property type="match status" value="1"/>
</dbReference>
<feature type="chain" id="PRO_5026997778" evidence="14">
    <location>
        <begin position="20"/>
        <end position="796"/>
    </location>
</feature>
<dbReference type="Proteomes" id="UP000470771">
    <property type="component" value="Unassembled WGS sequence"/>
</dbReference>
<keyword evidence="7" id="KW-0408">Iron</keyword>
<comment type="caution">
    <text evidence="17">The sequence shown here is derived from an EMBL/GenBank/DDBJ whole genome shotgun (WGS) entry which is preliminary data.</text>
</comment>
<dbReference type="Pfam" id="PF00593">
    <property type="entry name" value="TonB_dep_Rec_b-barrel"/>
    <property type="match status" value="1"/>
</dbReference>
<evidence type="ECO:0000256" key="10">
    <source>
        <dbReference type="ARBA" id="ARBA00023136"/>
    </source>
</evidence>
<dbReference type="PROSITE" id="PS52016">
    <property type="entry name" value="TONB_DEPENDENT_REC_3"/>
    <property type="match status" value="1"/>
</dbReference>
<keyword evidence="4" id="KW-0410">Iron transport</keyword>
<keyword evidence="2 12" id="KW-0813">Transport</keyword>
<keyword evidence="17" id="KW-0675">Receptor</keyword>
<organism evidence="17 18">
    <name type="scientific">Acidiluteibacter ferrifornacis</name>
    <dbReference type="NCBI Taxonomy" id="2692424"/>
    <lineage>
        <taxon>Bacteria</taxon>
        <taxon>Pseudomonadati</taxon>
        <taxon>Bacteroidota</taxon>
        <taxon>Flavobacteriia</taxon>
        <taxon>Flavobacteriales</taxon>
        <taxon>Cryomorphaceae</taxon>
        <taxon>Acidiluteibacter</taxon>
    </lineage>
</organism>
<dbReference type="GO" id="GO:0009279">
    <property type="term" value="C:cell outer membrane"/>
    <property type="evidence" value="ECO:0007669"/>
    <property type="project" value="UniProtKB-SubCell"/>
</dbReference>
<evidence type="ECO:0000256" key="2">
    <source>
        <dbReference type="ARBA" id="ARBA00022448"/>
    </source>
</evidence>
<evidence type="ECO:0000259" key="16">
    <source>
        <dbReference type="Pfam" id="PF07715"/>
    </source>
</evidence>
<dbReference type="SUPFAM" id="SSF56935">
    <property type="entry name" value="Porins"/>
    <property type="match status" value="1"/>
</dbReference>
<evidence type="ECO:0000256" key="4">
    <source>
        <dbReference type="ARBA" id="ARBA00022496"/>
    </source>
</evidence>
<dbReference type="InterPro" id="IPR000531">
    <property type="entry name" value="Beta-barrel_TonB"/>
</dbReference>
<evidence type="ECO:0000256" key="7">
    <source>
        <dbReference type="ARBA" id="ARBA00023004"/>
    </source>
</evidence>
<evidence type="ECO:0000256" key="11">
    <source>
        <dbReference type="ARBA" id="ARBA00023237"/>
    </source>
</evidence>
<evidence type="ECO:0000256" key="9">
    <source>
        <dbReference type="ARBA" id="ARBA00023077"/>
    </source>
</evidence>
<dbReference type="EMBL" id="WWNE01000005">
    <property type="protein sequence ID" value="NBG65760.1"/>
    <property type="molecule type" value="Genomic_DNA"/>
</dbReference>
<keyword evidence="18" id="KW-1185">Reference proteome</keyword>
<reference evidence="17 18" key="1">
    <citation type="submission" date="2019-12" db="EMBL/GenBank/DDBJ databases">
        <authorList>
            <person name="Zhao J."/>
        </authorList>
    </citation>
    <scope>NUCLEOTIDE SEQUENCE [LARGE SCALE GENOMIC DNA]</scope>
    <source>
        <strain evidence="17 18">S-15</strain>
    </source>
</reference>
<dbReference type="InterPro" id="IPR036942">
    <property type="entry name" value="Beta-barrel_TonB_sf"/>
</dbReference>
<feature type="domain" description="TonB-dependent receptor plug" evidence="16">
    <location>
        <begin position="115"/>
        <end position="229"/>
    </location>
</feature>
<evidence type="ECO:0000256" key="6">
    <source>
        <dbReference type="ARBA" id="ARBA00022729"/>
    </source>
</evidence>
<comment type="subcellular location">
    <subcellularLocation>
        <location evidence="1 12">Cell outer membrane</location>
        <topology evidence="1 12">Multi-pass membrane protein</topology>
    </subcellularLocation>
</comment>
<feature type="domain" description="TonB-dependent receptor-like beta-barrel" evidence="15">
    <location>
        <begin position="313"/>
        <end position="759"/>
    </location>
</feature>
<keyword evidence="10 12" id="KW-0472">Membrane</keyword>
<dbReference type="Pfam" id="PF13715">
    <property type="entry name" value="CarbopepD_reg_2"/>
    <property type="match status" value="1"/>
</dbReference>